<dbReference type="Proteomes" id="UP000030746">
    <property type="component" value="Unassembled WGS sequence"/>
</dbReference>
<dbReference type="PANTHER" id="PTHR33395:SF22">
    <property type="entry name" value="REVERSE TRANSCRIPTASE DOMAIN-CONTAINING PROTEIN"/>
    <property type="match status" value="1"/>
</dbReference>
<dbReference type="GO" id="GO:0031012">
    <property type="term" value="C:extracellular matrix"/>
    <property type="evidence" value="ECO:0007669"/>
    <property type="project" value="TreeGrafter"/>
</dbReference>
<dbReference type="RefSeq" id="XP_009062009.1">
    <property type="nucleotide sequence ID" value="XM_009063761.1"/>
</dbReference>
<gene>
    <name evidence="1" type="ORF">LOTGIDRAFT_154542</name>
</gene>
<dbReference type="KEGG" id="lgi:LOTGIDRAFT_154542"/>
<dbReference type="Gene3D" id="3.60.10.10">
    <property type="entry name" value="Endonuclease/exonuclease/phosphatase"/>
    <property type="match status" value="1"/>
</dbReference>
<accession>V3ZWR1</accession>
<dbReference type="STRING" id="225164.V3ZWR1"/>
<protein>
    <recommendedName>
        <fullName evidence="3">Endonuclease/exonuclease/phosphatase domain-containing protein</fullName>
    </recommendedName>
</protein>
<dbReference type="CTD" id="20236316"/>
<evidence type="ECO:0000313" key="1">
    <source>
        <dbReference type="EMBL" id="ESO87055.1"/>
    </source>
</evidence>
<name>V3ZWR1_LOTGI</name>
<dbReference type="OMA" id="HATEMNC"/>
<evidence type="ECO:0000313" key="2">
    <source>
        <dbReference type="Proteomes" id="UP000030746"/>
    </source>
</evidence>
<dbReference type="InterPro" id="IPR036691">
    <property type="entry name" value="Endo/exonu/phosph_ase_sf"/>
</dbReference>
<sequence>MPGIAIFHAIDNGTETPRIYTNISELKIGFWNINGLSSILDDENSRNRETIPKGRNNPDKVINTFGRSLIDISQSSDMCLLNGRTLGDLLGTPTCFRPHGCSLVDYIIVQHSVFNQILSFNVMPISDLSDHRLIFCELNIPNYFKKPEKRLTSCVKGQIKTTNKSLNTRFIWTPLSSELYQFCLNQTELKKMTNSFMTTDFDYSVGGVTKDDILLNAAKSSLRMSKNTCHGKKKNRWFDKDCKRLYRKVNKAKWLLNKDPQNKTLLKHYALRKKEYKKISKFKSREAKRKLLEQIDELESNNPREYWKLVNRLVNNKNDEDPGNISLSQWEDHYNKLFNPNLISDPLTKTKIDRSIEIHDYTPKSQLNQEINRPISTTELRSAIKKLKNNKSSGPDLIINEMIKTSFNILQDHLKLFKHILSSGHIPDGWNESFILPIHKTGDKSDPNN</sequence>
<evidence type="ECO:0008006" key="3">
    <source>
        <dbReference type="Google" id="ProtNLM"/>
    </source>
</evidence>
<dbReference type="OrthoDB" id="6148800at2759"/>
<dbReference type="EMBL" id="KB202953">
    <property type="protein sequence ID" value="ESO87055.1"/>
    <property type="molecule type" value="Genomic_DNA"/>
</dbReference>
<keyword evidence="2" id="KW-1185">Reference proteome</keyword>
<reference evidence="1 2" key="1">
    <citation type="journal article" date="2013" name="Nature">
        <title>Insights into bilaterian evolution from three spiralian genomes.</title>
        <authorList>
            <person name="Simakov O."/>
            <person name="Marletaz F."/>
            <person name="Cho S.J."/>
            <person name="Edsinger-Gonzales E."/>
            <person name="Havlak P."/>
            <person name="Hellsten U."/>
            <person name="Kuo D.H."/>
            <person name="Larsson T."/>
            <person name="Lv J."/>
            <person name="Arendt D."/>
            <person name="Savage R."/>
            <person name="Osoegawa K."/>
            <person name="de Jong P."/>
            <person name="Grimwood J."/>
            <person name="Chapman J.A."/>
            <person name="Shapiro H."/>
            <person name="Aerts A."/>
            <person name="Otillar R.P."/>
            <person name="Terry A.Y."/>
            <person name="Boore J.L."/>
            <person name="Grigoriev I.V."/>
            <person name="Lindberg D.R."/>
            <person name="Seaver E.C."/>
            <person name="Weisblat D.A."/>
            <person name="Putnam N.H."/>
            <person name="Rokhsar D.S."/>
        </authorList>
    </citation>
    <scope>NUCLEOTIDE SEQUENCE [LARGE SCALE GENOMIC DNA]</scope>
</reference>
<organism evidence="1 2">
    <name type="scientific">Lottia gigantea</name>
    <name type="common">Giant owl limpet</name>
    <dbReference type="NCBI Taxonomy" id="225164"/>
    <lineage>
        <taxon>Eukaryota</taxon>
        <taxon>Metazoa</taxon>
        <taxon>Spiralia</taxon>
        <taxon>Lophotrochozoa</taxon>
        <taxon>Mollusca</taxon>
        <taxon>Gastropoda</taxon>
        <taxon>Patellogastropoda</taxon>
        <taxon>Lottioidea</taxon>
        <taxon>Lottiidae</taxon>
        <taxon>Lottia</taxon>
    </lineage>
</organism>
<dbReference type="AlphaFoldDB" id="V3ZWR1"/>
<dbReference type="SUPFAM" id="SSF56219">
    <property type="entry name" value="DNase I-like"/>
    <property type="match status" value="1"/>
</dbReference>
<dbReference type="GeneID" id="20236316"/>
<dbReference type="HOGENOM" id="CLU_610141_0_0_1"/>
<proteinExistence type="predicted"/>
<dbReference type="GO" id="GO:0007508">
    <property type="term" value="P:larval heart development"/>
    <property type="evidence" value="ECO:0007669"/>
    <property type="project" value="TreeGrafter"/>
</dbReference>
<dbReference type="PANTHER" id="PTHR33395">
    <property type="entry name" value="TRANSCRIPTASE, PUTATIVE-RELATED-RELATED"/>
    <property type="match status" value="1"/>
</dbReference>
<dbReference type="GO" id="GO:0061343">
    <property type="term" value="P:cell adhesion involved in heart morphogenesis"/>
    <property type="evidence" value="ECO:0007669"/>
    <property type="project" value="TreeGrafter"/>
</dbReference>